<accession>A0A7J7L5P0</accession>
<reference evidence="1 2" key="1">
    <citation type="journal article" date="2020" name="IScience">
        <title>Genome Sequencing of the Endangered Kingdonia uniflora (Circaeasteraceae, Ranunculales) Reveals Potential Mechanisms of Evolutionary Specialization.</title>
        <authorList>
            <person name="Sun Y."/>
            <person name="Deng T."/>
            <person name="Zhang A."/>
            <person name="Moore M.J."/>
            <person name="Landis J.B."/>
            <person name="Lin N."/>
            <person name="Zhang H."/>
            <person name="Zhang X."/>
            <person name="Huang J."/>
            <person name="Zhang X."/>
            <person name="Sun H."/>
            <person name="Wang H."/>
        </authorList>
    </citation>
    <scope>NUCLEOTIDE SEQUENCE [LARGE SCALE GENOMIC DNA]</scope>
    <source>
        <strain evidence="1">TB1705</strain>
        <tissue evidence="1">Leaf</tissue>
    </source>
</reference>
<gene>
    <name evidence="1" type="ORF">GIB67_014008</name>
</gene>
<dbReference type="EMBL" id="JACGCM010002619">
    <property type="protein sequence ID" value="KAF6137879.1"/>
    <property type="molecule type" value="Genomic_DNA"/>
</dbReference>
<sequence length="126" mass="15126">MIIRNLVRTMRRVSLPGLKRVMRGKLRAFISNTMRNMLEPWTKESRQIERNSGKPIRQLGCCLKCFVLLTRLKMLRSLLLLKMSEKRRKSIPLITFFHWMQLELHNLSCNLRRLRYQLLPCEILMA</sequence>
<evidence type="ECO:0000313" key="2">
    <source>
        <dbReference type="Proteomes" id="UP000541444"/>
    </source>
</evidence>
<organism evidence="1 2">
    <name type="scientific">Kingdonia uniflora</name>
    <dbReference type="NCBI Taxonomy" id="39325"/>
    <lineage>
        <taxon>Eukaryota</taxon>
        <taxon>Viridiplantae</taxon>
        <taxon>Streptophyta</taxon>
        <taxon>Embryophyta</taxon>
        <taxon>Tracheophyta</taxon>
        <taxon>Spermatophyta</taxon>
        <taxon>Magnoliopsida</taxon>
        <taxon>Ranunculales</taxon>
        <taxon>Circaeasteraceae</taxon>
        <taxon>Kingdonia</taxon>
    </lineage>
</organism>
<comment type="caution">
    <text evidence="1">The sequence shown here is derived from an EMBL/GenBank/DDBJ whole genome shotgun (WGS) entry which is preliminary data.</text>
</comment>
<protein>
    <submittedName>
        <fullName evidence="1">Uncharacterized protein</fullName>
    </submittedName>
</protein>
<proteinExistence type="predicted"/>
<evidence type="ECO:0000313" key="1">
    <source>
        <dbReference type="EMBL" id="KAF6137879.1"/>
    </source>
</evidence>
<dbReference type="AlphaFoldDB" id="A0A7J7L5P0"/>
<dbReference type="Proteomes" id="UP000541444">
    <property type="component" value="Unassembled WGS sequence"/>
</dbReference>
<keyword evidence="2" id="KW-1185">Reference proteome</keyword>
<name>A0A7J7L5P0_9MAGN</name>